<comment type="pathway">
    <text evidence="2">Organic acid metabolism; glycolate biosynthesis; glycolate from 2-phosphoglycolate: step 1/1.</text>
</comment>
<reference evidence="7 8" key="1">
    <citation type="submission" date="2013-11" db="EMBL/GenBank/DDBJ databases">
        <title>Complete genome sequence of the cyanide-degrading bacterium Pseudomonas pseudoalcaligenes CECT 5344.</title>
        <authorList>
            <person name="Wibberg D."/>
            <person name="Puehler A."/>
            <person name="Schlueter A."/>
        </authorList>
    </citation>
    <scope>NUCLEOTIDE SEQUENCE [LARGE SCALE GENOMIC DNA]</scope>
    <source>
        <strain evidence="8">CECT 5344</strain>
    </source>
</reference>
<keyword evidence="7" id="KW-0378">Hydrolase</keyword>
<evidence type="ECO:0000256" key="5">
    <source>
        <dbReference type="ARBA" id="ARBA00022723"/>
    </source>
</evidence>
<dbReference type="CDD" id="cd01427">
    <property type="entry name" value="HAD_like"/>
    <property type="match status" value="1"/>
</dbReference>
<dbReference type="GO" id="GO:0008967">
    <property type="term" value="F:phosphoglycolate phosphatase activity"/>
    <property type="evidence" value="ECO:0007669"/>
    <property type="project" value="UniProtKB-EC"/>
</dbReference>
<dbReference type="EC" id="3.1.3.18" evidence="4"/>
<evidence type="ECO:0000256" key="2">
    <source>
        <dbReference type="ARBA" id="ARBA00004818"/>
    </source>
</evidence>
<comment type="similarity">
    <text evidence="3">Belongs to the HAD-like hydrolase superfamily. CbbY/CbbZ/Gph/YieH family.</text>
</comment>
<dbReference type="Pfam" id="PF00702">
    <property type="entry name" value="Hydrolase"/>
    <property type="match status" value="1"/>
</dbReference>
<evidence type="ECO:0000256" key="3">
    <source>
        <dbReference type="ARBA" id="ARBA00006171"/>
    </source>
</evidence>
<dbReference type="AlphaFoldDB" id="W6QV07"/>
<dbReference type="eggNOG" id="COG0546">
    <property type="taxonomic scope" value="Bacteria"/>
</dbReference>
<proteinExistence type="inferred from homology"/>
<dbReference type="OrthoDB" id="9782449at2"/>
<protein>
    <recommendedName>
        <fullName evidence="4">phosphoglycolate phosphatase</fullName>
        <ecNumber evidence="4">3.1.3.18</ecNumber>
    </recommendedName>
</protein>
<evidence type="ECO:0000256" key="1">
    <source>
        <dbReference type="ARBA" id="ARBA00000830"/>
    </source>
</evidence>
<dbReference type="RefSeq" id="WP_003459879.1">
    <property type="nucleotide sequence ID" value="NZ_HG916826.1"/>
</dbReference>
<sequence length="219" mass="24056">MKFNTLVLDCDGVILDSNRVKTDAFYSATLPYGEQAAAAMVDYHVRNGGVSRYRKFAYFLEHLAPAGVVGPDLDALLAAYASEVRAGLLTCAVAPGLEALRQHTSAARWLVASGGDQAELREVFEARGLLSLFDGGIFGSPDAKEDIVKRELENGNIRSPALFIGDSRYDHVVAQQNGLDFVFLTGWSEFKGWEDYFAPYQVLVKNSIKDLMPCVEETH</sequence>
<accession>W6QV07</accession>
<dbReference type="GO" id="GO:0005829">
    <property type="term" value="C:cytosol"/>
    <property type="evidence" value="ECO:0007669"/>
    <property type="project" value="TreeGrafter"/>
</dbReference>
<organism evidence="7 8">
    <name type="scientific">Ectopseudomonas oleovorans (strain CECT 5344)</name>
    <name type="common">Pseudomonas pseudoalcaligenes</name>
    <dbReference type="NCBI Taxonomy" id="1182590"/>
    <lineage>
        <taxon>Bacteria</taxon>
        <taxon>Pseudomonadati</taxon>
        <taxon>Pseudomonadota</taxon>
        <taxon>Gammaproteobacteria</taxon>
        <taxon>Pseudomonadales</taxon>
        <taxon>Pseudomonadaceae</taxon>
        <taxon>Ectopseudomonas</taxon>
    </lineage>
</organism>
<dbReference type="InterPro" id="IPR050155">
    <property type="entry name" value="HAD-like_hydrolase_sf"/>
</dbReference>
<dbReference type="GO" id="GO:0006281">
    <property type="term" value="P:DNA repair"/>
    <property type="evidence" value="ECO:0007669"/>
    <property type="project" value="TreeGrafter"/>
</dbReference>
<evidence type="ECO:0000256" key="4">
    <source>
        <dbReference type="ARBA" id="ARBA00013078"/>
    </source>
</evidence>
<dbReference type="EMBL" id="HG916826">
    <property type="protein sequence ID" value="CDM40282.1"/>
    <property type="molecule type" value="Genomic_DNA"/>
</dbReference>
<evidence type="ECO:0000256" key="6">
    <source>
        <dbReference type="ARBA" id="ARBA00023277"/>
    </source>
</evidence>
<dbReference type="PANTHER" id="PTHR43434:SF1">
    <property type="entry name" value="PHOSPHOGLYCOLATE PHOSPHATASE"/>
    <property type="match status" value="1"/>
</dbReference>
<gene>
    <name evidence="7" type="ORF">BN5_1696</name>
</gene>
<dbReference type="Gene3D" id="1.10.150.240">
    <property type="entry name" value="Putative phosphatase, domain 2"/>
    <property type="match status" value="1"/>
</dbReference>
<dbReference type="KEGG" id="ppse:BN5_1696"/>
<name>W6QV07_ECTO5</name>
<dbReference type="InterPro" id="IPR036412">
    <property type="entry name" value="HAD-like_sf"/>
</dbReference>
<dbReference type="HOGENOM" id="CLU_100976_0_0_6"/>
<comment type="catalytic activity">
    <reaction evidence="1">
        <text>2-phosphoglycolate + H2O = glycolate + phosphate</text>
        <dbReference type="Rhea" id="RHEA:14369"/>
        <dbReference type="ChEBI" id="CHEBI:15377"/>
        <dbReference type="ChEBI" id="CHEBI:29805"/>
        <dbReference type="ChEBI" id="CHEBI:43474"/>
        <dbReference type="ChEBI" id="CHEBI:58033"/>
        <dbReference type="EC" id="3.1.3.18"/>
    </reaction>
</comment>
<dbReference type="InterPro" id="IPR023214">
    <property type="entry name" value="HAD_sf"/>
</dbReference>
<dbReference type="PANTHER" id="PTHR43434">
    <property type="entry name" value="PHOSPHOGLYCOLATE PHOSPHATASE"/>
    <property type="match status" value="1"/>
</dbReference>
<dbReference type="Gene3D" id="3.40.50.1000">
    <property type="entry name" value="HAD superfamily/HAD-like"/>
    <property type="match status" value="1"/>
</dbReference>
<dbReference type="SUPFAM" id="SSF56784">
    <property type="entry name" value="HAD-like"/>
    <property type="match status" value="1"/>
</dbReference>
<evidence type="ECO:0000313" key="7">
    <source>
        <dbReference type="EMBL" id="CDM40282.1"/>
    </source>
</evidence>
<dbReference type="InterPro" id="IPR023198">
    <property type="entry name" value="PGP-like_dom2"/>
</dbReference>
<keyword evidence="5" id="KW-0479">Metal-binding</keyword>
<dbReference type="Proteomes" id="UP000032841">
    <property type="component" value="Chromosome"/>
</dbReference>
<keyword evidence="6" id="KW-0119">Carbohydrate metabolism</keyword>
<dbReference type="GO" id="GO:0046872">
    <property type="term" value="F:metal ion binding"/>
    <property type="evidence" value="ECO:0007669"/>
    <property type="project" value="UniProtKB-KW"/>
</dbReference>
<evidence type="ECO:0000313" key="8">
    <source>
        <dbReference type="Proteomes" id="UP000032841"/>
    </source>
</evidence>